<comment type="caution">
    <text evidence="3">The sequence shown here is derived from an EMBL/GenBank/DDBJ whole genome shotgun (WGS) entry which is preliminary data.</text>
</comment>
<keyword evidence="4" id="KW-1185">Reference proteome</keyword>
<keyword evidence="2" id="KW-0472">Membrane</keyword>
<dbReference type="Proteomes" id="UP000642070">
    <property type="component" value="Unassembled WGS sequence"/>
</dbReference>
<name>A0A917U5R6_9ACTN</name>
<feature type="region of interest" description="Disordered" evidence="1">
    <location>
        <begin position="65"/>
        <end position="84"/>
    </location>
</feature>
<dbReference type="EMBL" id="BMPI01000044">
    <property type="protein sequence ID" value="GGM60499.1"/>
    <property type="molecule type" value="Genomic_DNA"/>
</dbReference>
<evidence type="ECO:0000313" key="3">
    <source>
        <dbReference type="EMBL" id="GGM60499.1"/>
    </source>
</evidence>
<gene>
    <name evidence="3" type="ORF">GCM10007977_072520</name>
</gene>
<evidence type="ECO:0000256" key="1">
    <source>
        <dbReference type="SAM" id="MobiDB-lite"/>
    </source>
</evidence>
<feature type="compositionally biased region" description="Low complexity" evidence="1">
    <location>
        <begin position="72"/>
        <end position="84"/>
    </location>
</feature>
<proteinExistence type="predicted"/>
<keyword evidence="2" id="KW-0812">Transmembrane</keyword>
<keyword evidence="2" id="KW-1133">Transmembrane helix</keyword>
<evidence type="ECO:0000256" key="2">
    <source>
        <dbReference type="SAM" id="Phobius"/>
    </source>
</evidence>
<reference evidence="3" key="2">
    <citation type="submission" date="2020-09" db="EMBL/GenBank/DDBJ databases">
        <authorList>
            <person name="Sun Q."/>
            <person name="Ohkuma M."/>
        </authorList>
    </citation>
    <scope>NUCLEOTIDE SEQUENCE</scope>
    <source>
        <strain evidence="3">JCM 19831</strain>
    </source>
</reference>
<accession>A0A917U5R6</accession>
<dbReference type="AlphaFoldDB" id="A0A917U5R6"/>
<feature type="transmembrane region" description="Helical" evidence="2">
    <location>
        <begin position="7"/>
        <end position="23"/>
    </location>
</feature>
<reference evidence="3" key="1">
    <citation type="journal article" date="2014" name="Int. J. Syst. Evol. Microbiol.">
        <title>Complete genome sequence of Corynebacterium casei LMG S-19264T (=DSM 44701T), isolated from a smear-ripened cheese.</title>
        <authorList>
            <consortium name="US DOE Joint Genome Institute (JGI-PGF)"/>
            <person name="Walter F."/>
            <person name="Albersmeier A."/>
            <person name="Kalinowski J."/>
            <person name="Ruckert C."/>
        </authorList>
    </citation>
    <scope>NUCLEOTIDE SEQUENCE</scope>
    <source>
        <strain evidence="3">JCM 19831</strain>
    </source>
</reference>
<organism evidence="3 4">
    <name type="scientific">Dactylosporangium sucinum</name>
    <dbReference type="NCBI Taxonomy" id="1424081"/>
    <lineage>
        <taxon>Bacteria</taxon>
        <taxon>Bacillati</taxon>
        <taxon>Actinomycetota</taxon>
        <taxon>Actinomycetes</taxon>
        <taxon>Micromonosporales</taxon>
        <taxon>Micromonosporaceae</taxon>
        <taxon>Dactylosporangium</taxon>
    </lineage>
</organism>
<evidence type="ECO:0000313" key="4">
    <source>
        <dbReference type="Proteomes" id="UP000642070"/>
    </source>
</evidence>
<protein>
    <submittedName>
        <fullName evidence="3">Uncharacterized protein</fullName>
    </submittedName>
</protein>
<feature type="transmembrane region" description="Helical" evidence="2">
    <location>
        <begin position="35"/>
        <end position="55"/>
    </location>
</feature>
<sequence>MATRQHAAGWLTGAILLCMSRYGPETERESSRTFVVVLLALLILTVLGALLGYILGKRDIDARESLPGDGKSPTPTSGGSAAPAAAPCPDFIGAAARKRDGNTKLPLRLVLYIRTDKKSEVWICRENDGVGLWYQGHDIREGPYPAETPVEDDNGLLLSTVTPAGDGYLATNGTTQYRVSRKELKVSGNQNFTAGVVEARP</sequence>